<accession>A0ABU2SER0</accession>
<evidence type="ECO:0000259" key="4">
    <source>
        <dbReference type="Pfam" id="PF08541"/>
    </source>
</evidence>
<evidence type="ECO:0000256" key="2">
    <source>
        <dbReference type="ARBA" id="ARBA00022679"/>
    </source>
</evidence>
<dbReference type="NCBIfam" id="NF006829">
    <property type="entry name" value="PRK09352.1"/>
    <property type="match status" value="1"/>
</dbReference>
<dbReference type="InterPro" id="IPR013751">
    <property type="entry name" value="ACP_syn_III_N"/>
</dbReference>
<dbReference type="RefSeq" id="WP_311621273.1">
    <property type="nucleotide sequence ID" value="NZ_JAVREV010000027.1"/>
</dbReference>
<dbReference type="CDD" id="cd00830">
    <property type="entry name" value="KAS_III"/>
    <property type="match status" value="1"/>
</dbReference>
<keyword evidence="3" id="KW-0012">Acyltransferase</keyword>
<evidence type="ECO:0000256" key="1">
    <source>
        <dbReference type="ARBA" id="ARBA00022490"/>
    </source>
</evidence>
<evidence type="ECO:0000259" key="5">
    <source>
        <dbReference type="Pfam" id="PF08545"/>
    </source>
</evidence>
<comment type="caution">
    <text evidence="6">The sequence shown here is derived from an EMBL/GenBank/DDBJ whole genome shotgun (WGS) entry which is preliminary data.</text>
</comment>
<gene>
    <name evidence="6" type="ORF">RM779_31835</name>
</gene>
<name>A0ABU2SER0_9ACTN</name>
<reference evidence="7" key="1">
    <citation type="submission" date="2023-07" db="EMBL/GenBank/DDBJ databases">
        <title>30 novel species of actinomycetes from the DSMZ collection.</title>
        <authorList>
            <person name="Nouioui I."/>
        </authorList>
    </citation>
    <scope>NUCLEOTIDE SEQUENCE [LARGE SCALE GENOMIC DNA]</scope>
    <source>
        <strain evidence="7">DSM 41886</strain>
    </source>
</reference>
<dbReference type="Pfam" id="PF08541">
    <property type="entry name" value="ACP_syn_III_C"/>
    <property type="match status" value="1"/>
</dbReference>
<organism evidence="6 7">
    <name type="scientific">Streptomyces johnsoniae</name>
    <dbReference type="NCBI Taxonomy" id="3075532"/>
    <lineage>
        <taxon>Bacteria</taxon>
        <taxon>Bacillati</taxon>
        <taxon>Actinomycetota</taxon>
        <taxon>Actinomycetes</taxon>
        <taxon>Kitasatosporales</taxon>
        <taxon>Streptomycetaceae</taxon>
        <taxon>Streptomyces</taxon>
    </lineage>
</organism>
<sequence length="341" mass="36559">MPRWQLSPVSPESVSLVLPERVVTNAELCETLDTTPEWIEEKTGIRERRFLEPEDSLLDLAVRAAEKALDAAGAGARDIDVLLVACTTPDWVMPSMGVSIAERLGIESPRIVDITQHACASSVYGIYTASALLQEPGLERALIVCAERGSGGTDPTDRVTRIFFGDAAAATVLRKSEGPDGLLSYDLGNVYSDAVRMAAPWRVHQETAGSSTPTPVNPYLQMDGRVVLREALTRLPKSITETLSSAGVTVDDVSGFALHQANARLVRELARIVGADTERVPVTADTLSNTASVSPLTSLWRLAMEGRAKRDDIVVMGAIGAGFLFGSLCFRLPQEINAAGD</sequence>
<dbReference type="InterPro" id="IPR013747">
    <property type="entry name" value="ACP_syn_III_C"/>
</dbReference>
<dbReference type="PANTHER" id="PTHR34069:SF2">
    <property type="entry name" value="BETA-KETOACYL-[ACYL-CARRIER-PROTEIN] SYNTHASE III"/>
    <property type="match status" value="1"/>
</dbReference>
<keyword evidence="1" id="KW-0963">Cytoplasm</keyword>
<dbReference type="PANTHER" id="PTHR34069">
    <property type="entry name" value="3-OXOACYL-[ACYL-CARRIER-PROTEIN] SYNTHASE 3"/>
    <property type="match status" value="1"/>
</dbReference>
<keyword evidence="2" id="KW-0808">Transferase</keyword>
<dbReference type="Pfam" id="PF08545">
    <property type="entry name" value="ACP_syn_III"/>
    <property type="match status" value="1"/>
</dbReference>
<dbReference type="InterPro" id="IPR016039">
    <property type="entry name" value="Thiolase-like"/>
</dbReference>
<feature type="domain" description="Beta-ketoacyl-[acyl-carrier-protein] synthase III N-terminal" evidence="5">
    <location>
        <begin position="116"/>
        <end position="188"/>
    </location>
</feature>
<evidence type="ECO:0000313" key="6">
    <source>
        <dbReference type="EMBL" id="MDT0447151.1"/>
    </source>
</evidence>
<proteinExistence type="predicted"/>
<evidence type="ECO:0000256" key="3">
    <source>
        <dbReference type="ARBA" id="ARBA00023315"/>
    </source>
</evidence>
<dbReference type="Gene3D" id="3.40.47.10">
    <property type="match status" value="1"/>
</dbReference>
<feature type="domain" description="Beta-ketoacyl-[acyl-carrier-protein] synthase III C-terminal" evidence="4">
    <location>
        <begin position="243"/>
        <end position="331"/>
    </location>
</feature>
<evidence type="ECO:0000313" key="7">
    <source>
        <dbReference type="Proteomes" id="UP001183615"/>
    </source>
</evidence>
<dbReference type="Proteomes" id="UP001183615">
    <property type="component" value="Unassembled WGS sequence"/>
</dbReference>
<dbReference type="SUPFAM" id="SSF53901">
    <property type="entry name" value="Thiolase-like"/>
    <property type="match status" value="1"/>
</dbReference>
<dbReference type="EMBL" id="JAVREV010000027">
    <property type="protein sequence ID" value="MDT0447151.1"/>
    <property type="molecule type" value="Genomic_DNA"/>
</dbReference>
<keyword evidence="7" id="KW-1185">Reference proteome</keyword>
<protein>
    <submittedName>
        <fullName evidence="6">Ketoacyl-ACP synthase III</fullName>
    </submittedName>
</protein>